<name>A0A3M5EK02_PSEAI</name>
<protein>
    <recommendedName>
        <fullName evidence="5">Diguanylate cyclase</fullName>
    </recommendedName>
</protein>
<organism evidence="3 4">
    <name type="scientific">Pseudomonas aeruginosa</name>
    <dbReference type="NCBI Taxonomy" id="287"/>
    <lineage>
        <taxon>Bacteria</taxon>
        <taxon>Pseudomonadati</taxon>
        <taxon>Pseudomonadota</taxon>
        <taxon>Gammaproteobacteria</taxon>
        <taxon>Pseudomonadales</taxon>
        <taxon>Pseudomonadaceae</taxon>
        <taxon>Pseudomonas</taxon>
    </lineage>
</organism>
<evidence type="ECO:0000313" key="4">
    <source>
        <dbReference type="Proteomes" id="UP000270834"/>
    </source>
</evidence>
<dbReference type="Gene3D" id="3.30.70.270">
    <property type="match status" value="1"/>
</dbReference>
<accession>A0A3M5EK02</accession>
<dbReference type="InterPro" id="IPR029787">
    <property type="entry name" value="Nucleotide_cyclase"/>
</dbReference>
<dbReference type="SUPFAM" id="SSF141868">
    <property type="entry name" value="EAL domain-like"/>
    <property type="match status" value="1"/>
</dbReference>
<feature type="domain" description="GGDEF" evidence="2">
    <location>
        <begin position="1"/>
        <end position="126"/>
    </location>
</feature>
<dbReference type="PROSITE" id="PS50883">
    <property type="entry name" value="EAL"/>
    <property type="match status" value="1"/>
</dbReference>
<dbReference type="AlphaFoldDB" id="A0A3M5EK02"/>
<dbReference type="InterPro" id="IPR052163">
    <property type="entry name" value="DGC-Regulatory_Protein"/>
</dbReference>
<dbReference type="SUPFAM" id="SSF55073">
    <property type="entry name" value="Nucleotide cyclase"/>
    <property type="match status" value="1"/>
</dbReference>
<reference evidence="3 4" key="1">
    <citation type="submission" date="2018-08" db="EMBL/GenBank/DDBJ databases">
        <title>Recombination of ecologically and evolutionarily significant loci maintains genetic cohesion in the Pseudomonas syringae species complex.</title>
        <authorList>
            <person name="Dillon M."/>
            <person name="Thakur S."/>
            <person name="Almeida R.N.D."/>
            <person name="Weir B.S."/>
            <person name="Guttman D.S."/>
        </authorList>
    </citation>
    <scope>NUCLEOTIDE SEQUENCE [LARGE SCALE GENOMIC DNA]</scope>
    <source>
        <strain evidence="3 4">ICMP 7846</strain>
    </source>
</reference>
<feature type="non-terminal residue" evidence="3">
    <location>
        <position position="1"/>
    </location>
</feature>
<dbReference type="Gene3D" id="3.20.20.450">
    <property type="entry name" value="EAL domain"/>
    <property type="match status" value="1"/>
</dbReference>
<dbReference type="InterPro" id="IPR035919">
    <property type="entry name" value="EAL_sf"/>
</dbReference>
<evidence type="ECO:0000259" key="2">
    <source>
        <dbReference type="PROSITE" id="PS50887"/>
    </source>
</evidence>
<dbReference type="Proteomes" id="UP000270834">
    <property type="component" value="Unassembled WGS sequence"/>
</dbReference>
<dbReference type="InterPro" id="IPR043128">
    <property type="entry name" value="Rev_trsase/Diguanyl_cyclase"/>
</dbReference>
<sequence>FKPINDSLGHAAGDRMLQEVATRLSACVSQDDTVARMGGDEFTLLLPSQGDREIALKRAIQVAELILGRLARPFTLEGREFFVTASIGVALSPQDGAELSLLMKNADTAMYHAKEMGKNNFQFYQAEMNARALERLELESDLRRALELGEFVLHYQPQFTGDGRRLTGAEALL</sequence>
<dbReference type="InterPro" id="IPR001633">
    <property type="entry name" value="EAL_dom"/>
</dbReference>
<dbReference type="SMART" id="SM00267">
    <property type="entry name" value="GGDEF"/>
    <property type="match status" value="1"/>
</dbReference>
<dbReference type="CDD" id="cd01949">
    <property type="entry name" value="GGDEF"/>
    <property type="match status" value="1"/>
</dbReference>
<dbReference type="EMBL" id="RBSQ01000217">
    <property type="protein sequence ID" value="RMS62615.1"/>
    <property type="molecule type" value="Genomic_DNA"/>
</dbReference>
<comment type="caution">
    <text evidence="3">The sequence shown here is derived from an EMBL/GenBank/DDBJ whole genome shotgun (WGS) entry which is preliminary data.</text>
</comment>
<gene>
    <name evidence="3" type="ORF">ALP65_04017</name>
</gene>
<dbReference type="Pfam" id="PF00990">
    <property type="entry name" value="GGDEF"/>
    <property type="match status" value="1"/>
</dbReference>
<feature type="domain" description="EAL" evidence="1">
    <location>
        <begin position="135"/>
        <end position="173"/>
    </location>
</feature>
<proteinExistence type="predicted"/>
<evidence type="ECO:0000313" key="3">
    <source>
        <dbReference type="EMBL" id="RMS62615.1"/>
    </source>
</evidence>
<evidence type="ECO:0000259" key="1">
    <source>
        <dbReference type="PROSITE" id="PS50883"/>
    </source>
</evidence>
<dbReference type="PROSITE" id="PS50887">
    <property type="entry name" value="GGDEF"/>
    <property type="match status" value="1"/>
</dbReference>
<dbReference type="InterPro" id="IPR000160">
    <property type="entry name" value="GGDEF_dom"/>
</dbReference>
<dbReference type="PANTHER" id="PTHR46663:SF3">
    <property type="entry name" value="SLL0267 PROTEIN"/>
    <property type="match status" value="1"/>
</dbReference>
<evidence type="ECO:0008006" key="5">
    <source>
        <dbReference type="Google" id="ProtNLM"/>
    </source>
</evidence>
<dbReference type="NCBIfam" id="TIGR00254">
    <property type="entry name" value="GGDEF"/>
    <property type="match status" value="1"/>
</dbReference>
<feature type="non-terminal residue" evidence="3">
    <location>
        <position position="173"/>
    </location>
</feature>
<dbReference type="PANTHER" id="PTHR46663">
    <property type="entry name" value="DIGUANYLATE CYCLASE DGCT-RELATED"/>
    <property type="match status" value="1"/>
</dbReference>